<gene>
    <name evidence="4" type="ORF">WM40_10815</name>
</gene>
<protein>
    <recommendedName>
        <fullName evidence="3">4-oxalocrotonate tautomerase-like domain-containing protein</fullName>
    </recommendedName>
</protein>
<dbReference type="Pfam" id="PF01361">
    <property type="entry name" value="Tautomerase"/>
    <property type="match status" value="2"/>
</dbReference>
<comment type="similarity">
    <text evidence="1">Belongs to the 4-oxalocrotonate tautomerase family.</text>
</comment>
<dbReference type="STRING" id="28092.WM40_10815"/>
<dbReference type="InterPro" id="IPR014347">
    <property type="entry name" value="Tautomerase/MIF_sf"/>
</dbReference>
<dbReference type="GO" id="GO:0016853">
    <property type="term" value="F:isomerase activity"/>
    <property type="evidence" value="ECO:0007669"/>
    <property type="project" value="UniProtKB-KW"/>
</dbReference>
<dbReference type="OrthoDB" id="8527422at2"/>
<name>A0A0F5K0U6_9BURK</name>
<keyword evidence="2" id="KW-0413">Isomerase</keyword>
<dbReference type="InterPro" id="IPR004370">
    <property type="entry name" value="4-OT-like_dom"/>
</dbReference>
<evidence type="ECO:0000259" key="3">
    <source>
        <dbReference type="Pfam" id="PF01361"/>
    </source>
</evidence>
<evidence type="ECO:0000313" key="5">
    <source>
        <dbReference type="Proteomes" id="UP000033618"/>
    </source>
</evidence>
<keyword evidence="5" id="KW-1185">Reference proteome</keyword>
<sequence length="131" mass="13530">MPTLQIHLAQGHDASQKAALIAALSHATVEALTVPIESVRIMIEDYAAIDHGAAGNAVPAAASRAEAPSPIVFALLIAGRTAAQKAALIAQIDRACVTVLGATREPSRIFIKDIPNTDFGLAGQTARSLGR</sequence>
<evidence type="ECO:0000313" key="4">
    <source>
        <dbReference type="EMBL" id="KKB63509.1"/>
    </source>
</evidence>
<reference evidence="4 5" key="1">
    <citation type="submission" date="2015-03" db="EMBL/GenBank/DDBJ databases">
        <title>Draft Genome Sequence of Burkholderia andropogonis type strain ICMP2807, isolated from Sorghum bicolor.</title>
        <authorList>
            <person name="Lopes-Santos L."/>
            <person name="Castro D.B."/>
            <person name="Ottoboni L.M."/>
            <person name="Park D."/>
            <person name="Weirc B.S."/>
            <person name="Destefano S.A."/>
        </authorList>
    </citation>
    <scope>NUCLEOTIDE SEQUENCE [LARGE SCALE GENOMIC DNA]</scope>
    <source>
        <strain evidence="4 5">ICMP2807</strain>
    </source>
</reference>
<dbReference type="Proteomes" id="UP000033618">
    <property type="component" value="Unassembled WGS sequence"/>
</dbReference>
<dbReference type="PATRIC" id="fig|28092.6.peg.2549"/>
<feature type="domain" description="4-oxalocrotonate tautomerase-like" evidence="3">
    <location>
        <begin position="76"/>
        <end position="124"/>
    </location>
</feature>
<accession>A0A0F5K0U6</accession>
<evidence type="ECO:0000256" key="1">
    <source>
        <dbReference type="ARBA" id="ARBA00006723"/>
    </source>
</evidence>
<evidence type="ECO:0000256" key="2">
    <source>
        <dbReference type="ARBA" id="ARBA00023235"/>
    </source>
</evidence>
<dbReference type="RefSeq" id="WP_024902266.1">
    <property type="nucleotide sequence ID" value="NZ_CADFGU010000001.1"/>
</dbReference>
<dbReference type="AlphaFoldDB" id="A0A0F5K0U6"/>
<organism evidence="4 5">
    <name type="scientific">Robbsia andropogonis</name>
    <dbReference type="NCBI Taxonomy" id="28092"/>
    <lineage>
        <taxon>Bacteria</taxon>
        <taxon>Pseudomonadati</taxon>
        <taxon>Pseudomonadota</taxon>
        <taxon>Betaproteobacteria</taxon>
        <taxon>Burkholderiales</taxon>
        <taxon>Burkholderiaceae</taxon>
        <taxon>Robbsia</taxon>
    </lineage>
</organism>
<dbReference type="SUPFAM" id="SSF55331">
    <property type="entry name" value="Tautomerase/MIF"/>
    <property type="match status" value="1"/>
</dbReference>
<dbReference type="EMBL" id="LAQU01000009">
    <property type="protein sequence ID" value="KKB63509.1"/>
    <property type="molecule type" value="Genomic_DNA"/>
</dbReference>
<proteinExistence type="inferred from homology"/>
<comment type="caution">
    <text evidence="4">The sequence shown here is derived from an EMBL/GenBank/DDBJ whole genome shotgun (WGS) entry which is preliminary data.</text>
</comment>
<feature type="domain" description="4-oxalocrotonate tautomerase-like" evidence="3">
    <location>
        <begin position="2"/>
        <end position="58"/>
    </location>
</feature>
<dbReference type="Gene3D" id="3.30.429.10">
    <property type="entry name" value="Macrophage Migration Inhibitory Factor"/>
    <property type="match status" value="2"/>
</dbReference>
<dbReference type="PANTHER" id="PTHR35530">
    <property type="entry name" value="TAUTOMERASE-RELATED"/>
    <property type="match status" value="1"/>
</dbReference>
<dbReference type="PANTHER" id="PTHR35530:SF1">
    <property type="entry name" value="2-HYDROXYMUCONATE TAUTOMERASE"/>
    <property type="match status" value="1"/>
</dbReference>